<organism evidence="2 3">
    <name type="scientific">Crotalaria pallida</name>
    <name type="common">Smooth rattlebox</name>
    <name type="synonym">Crotalaria striata</name>
    <dbReference type="NCBI Taxonomy" id="3830"/>
    <lineage>
        <taxon>Eukaryota</taxon>
        <taxon>Viridiplantae</taxon>
        <taxon>Streptophyta</taxon>
        <taxon>Embryophyta</taxon>
        <taxon>Tracheophyta</taxon>
        <taxon>Spermatophyta</taxon>
        <taxon>Magnoliopsida</taxon>
        <taxon>eudicotyledons</taxon>
        <taxon>Gunneridae</taxon>
        <taxon>Pentapetalae</taxon>
        <taxon>rosids</taxon>
        <taxon>fabids</taxon>
        <taxon>Fabales</taxon>
        <taxon>Fabaceae</taxon>
        <taxon>Papilionoideae</taxon>
        <taxon>50 kb inversion clade</taxon>
        <taxon>genistoids sensu lato</taxon>
        <taxon>core genistoids</taxon>
        <taxon>Crotalarieae</taxon>
        <taxon>Crotalaria</taxon>
    </lineage>
</organism>
<keyword evidence="3" id="KW-1185">Reference proteome</keyword>
<reference evidence="2 3" key="1">
    <citation type="submission" date="2024-01" db="EMBL/GenBank/DDBJ databases">
        <title>The genomes of 5 underutilized Papilionoideae crops provide insights into root nodulation and disease resistanc.</title>
        <authorList>
            <person name="Yuan L."/>
        </authorList>
    </citation>
    <scope>NUCLEOTIDE SEQUENCE [LARGE SCALE GENOMIC DNA]</scope>
    <source>
        <strain evidence="2">ZHUSHIDOU_FW_LH</strain>
        <tissue evidence="2">Leaf</tissue>
    </source>
</reference>
<keyword evidence="1" id="KW-0812">Transmembrane</keyword>
<accession>A0AAN9ECA6</accession>
<feature type="transmembrane region" description="Helical" evidence="1">
    <location>
        <begin position="56"/>
        <end position="75"/>
    </location>
</feature>
<sequence length="112" mass="13414">MMWIGELVMNQITNNAIYIYTHMHLYVYVYVCMAGVMKNVKCLTTSSFDNVYYREYFILFINYFFYFKIFVYYLLTYLINVMRGTLPSASFIFTQAVTQTSKSHIQNLNLIH</sequence>
<evidence type="ECO:0000313" key="2">
    <source>
        <dbReference type="EMBL" id="KAK7252497.1"/>
    </source>
</evidence>
<proteinExistence type="predicted"/>
<protein>
    <submittedName>
        <fullName evidence="2">Uncharacterized protein</fullName>
    </submittedName>
</protein>
<feature type="transmembrane region" description="Helical" evidence="1">
    <location>
        <begin position="12"/>
        <end position="36"/>
    </location>
</feature>
<name>A0AAN9ECA6_CROPI</name>
<dbReference type="AlphaFoldDB" id="A0AAN9ECA6"/>
<dbReference type="EMBL" id="JAYWIO010000007">
    <property type="protein sequence ID" value="KAK7252497.1"/>
    <property type="molecule type" value="Genomic_DNA"/>
</dbReference>
<gene>
    <name evidence="2" type="ORF">RIF29_36476</name>
</gene>
<comment type="caution">
    <text evidence="2">The sequence shown here is derived from an EMBL/GenBank/DDBJ whole genome shotgun (WGS) entry which is preliminary data.</text>
</comment>
<keyword evidence="1" id="KW-1133">Transmembrane helix</keyword>
<dbReference type="Proteomes" id="UP001372338">
    <property type="component" value="Unassembled WGS sequence"/>
</dbReference>
<evidence type="ECO:0000256" key="1">
    <source>
        <dbReference type="SAM" id="Phobius"/>
    </source>
</evidence>
<evidence type="ECO:0000313" key="3">
    <source>
        <dbReference type="Proteomes" id="UP001372338"/>
    </source>
</evidence>
<keyword evidence="1" id="KW-0472">Membrane</keyword>